<feature type="compositionally biased region" description="Polar residues" evidence="3">
    <location>
        <begin position="476"/>
        <end position="496"/>
    </location>
</feature>
<feature type="transmembrane region" description="Helical" evidence="4">
    <location>
        <begin position="191"/>
        <end position="220"/>
    </location>
</feature>
<evidence type="ECO:0000256" key="1">
    <source>
        <dbReference type="ARBA" id="ARBA00004370"/>
    </source>
</evidence>
<feature type="region of interest" description="Disordered" evidence="3">
    <location>
        <begin position="1"/>
        <end position="184"/>
    </location>
</feature>
<keyword evidence="6" id="KW-1185">Reference proteome</keyword>
<keyword evidence="2 4" id="KW-0472">Membrane</keyword>
<feature type="compositionally biased region" description="Basic residues" evidence="3">
    <location>
        <begin position="367"/>
        <end position="382"/>
    </location>
</feature>
<feature type="compositionally biased region" description="Basic and acidic residues" evidence="3">
    <location>
        <begin position="161"/>
        <end position="184"/>
    </location>
</feature>
<accession>A0A9D4VIJ8</accession>
<evidence type="ECO:0000256" key="4">
    <source>
        <dbReference type="SAM" id="Phobius"/>
    </source>
</evidence>
<dbReference type="EMBL" id="JAMSHJ010000007">
    <property type="protein sequence ID" value="KAI5384583.1"/>
    <property type="molecule type" value="Genomic_DNA"/>
</dbReference>
<evidence type="ECO:0000256" key="2">
    <source>
        <dbReference type="ARBA" id="ARBA00023136"/>
    </source>
</evidence>
<evidence type="ECO:0000313" key="5">
    <source>
        <dbReference type="EMBL" id="KAI5384583.1"/>
    </source>
</evidence>
<comment type="caution">
    <text evidence="5">The sequence shown here is derived from an EMBL/GenBank/DDBJ whole genome shotgun (WGS) entry which is preliminary data.</text>
</comment>
<feature type="region of interest" description="Disordered" evidence="3">
    <location>
        <begin position="468"/>
        <end position="496"/>
    </location>
</feature>
<dbReference type="Proteomes" id="UP001058974">
    <property type="component" value="Chromosome 7"/>
</dbReference>
<evidence type="ECO:0000256" key="3">
    <source>
        <dbReference type="SAM" id="MobiDB-lite"/>
    </source>
</evidence>
<feature type="compositionally biased region" description="Polar residues" evidence="3">
    <location>
        <begin position="413"/>
        <end position="438"/>
    </location>
</feature>
<evidence type="ECO:0000313" key="6">
    <source>
        <dbReference type="Proteomes" id="UP001058974"/>
    </source>
</evidence>
<feature type="region of interest" description="Disordered" evidence="3">
    <location>
        <begin position="357"/>
        <end position="456"/>
    </location>
</feature>
<dbReference type="GO" id="GO:0098542">
    <property type="term" value="P:defense response to other organism"/>
    <property type="evidence" value="ECO:0007669"/>
    <property type="project" value="InterPro"/>
</dbReference>
<keyword evidence="4" id="KW-0812">Transmembrane</keyword>
<organism evidence="5 6">
    <name type="scientific">Pisum sativum</name>
    <name type="common">Garden pea</name>
    <name type="synonym">Lathyrus oleraceus</name>
    <dbReference type="NCBI Taxonomy" id="3888"/>
    <lineage>
        <taxon>Eukaryota</taxon>
        <taxon>Viridiplantae</taxon>
        <taxon>Streptophyta</taxon>
        <taxon>Embryophyta</taxon>
        <taxon>Tracheophyta</taxon>
        <taxon>Spermatophyta</taxon>
        <taxon>Magnoliopsida</taxon>
        <taxon>eudicotyledons</taxon>
        <taxon>Gunneridae</taxon>
        <taxon>Pentapetalae</taxon>
        <taxon>rosids</taxon>
        <taxon>fabids</taxon>
        <taxon>Fabales</taxon>
        <taxon>Fabaceae</taxon>
        <taxon>Papilionoideae</taxon>
        <taxon>50 kb inversion clade</taxon>
        <taxon>NPAAA clade</taxon>
        <taxon>Hologalegina</taxon>
        <taxon>IRL clade</taxon>
        <taxon>Fabeae</taxon>
        <taxon>Lathyrus</taxon>
    </lineage>
</organism>
<comment type="subcellular location">
    <subcellularLocation>
        <location evidence="1">Membrane</location>
    </subcellularLocation>
</comment>
<dbReference type="Gramene" id="Psat7g058800.1">
    <property type="protein sequence ID" value="Psat7g058800.1.cds"/>
    <property type="gene ID" value="Psat7g058800"/>
</dbReference>
<gene>
    <name evidence="5" type="ORF">KIW84_071546</name>
</gene>
<feature type="compositionally biased region" description="Basic and acidic residues" evidence="3">
    <location>
        <begin position="61"/>
        <end position="107"/>
    </location>
</feature>
<reference evidence="5 6" key="1">
    <citation type="journal article" date="2022" name="Nat. Genet.">
        <title>Improved pea reference genome and pan-genome highlight genomic features and evolutionary characteristics.</title>
        <authorList>
            <person name="Yang T."/>
            <person name="Liu R."/>
            <person name="Luo Y."/>
            <person name="Hu S."/>
            <person name="Wang D."/>
            <person name="Wang C."/>
            <person name="Pandey M.K."/>
            <person name="Ge S."/>
            <person name="Xu Q."/>
            <person name="Li N."/>
            <person name="Li G."/>
            <person name="Huang Y."/>
            <person name="Saxena R.K."/>
            <person name="Ji Y."/>
            <person name="Li M."/>
            <person name="Yan X."/>
            <person name="He Y."/>
            <person name="Liu Y."/>
            <person name="Wang X."/>
            <person name="Xiang C."/>
            <person name="Varshney R.K."/>
            <person name="Ding H."/>
            <person name="Gao S."/>
            <person name="Zong X."/>
        </authorList>
    </citation>
    <scope>NUCLEOTIDE SEQUENCE [LARGE SCALE GENOMIC DNA]</scope>
    <source>
        <strain evidence="5 6">cv. Zhongwan 6</strain>
    </source>
</reference>
<dbReference type="InterPro" id="IPR044839">
    <property type="entry name" value="NDR1-like"/>
</dbReference>
<evidence type="ECO:0008006" key="7">
    <source>
        <dbReference type="Google" id="ProtNLM"/>
    </source>
</evidence>
<dbReference type="PANTHER" id="PTHR31234:SF42">
    <property type="entry name" value="LATE EMBRYOGENESIS ABUNDANT (LEA) HYDROXYPROLINE-RICH GLYCOPROTEIN FAMILY"/>
    <property type="match status" value="1"/>
</dbReference>
<keyword evidence="4" id="KW-1133">Transmembrane helix</keyword>
<dbReference type="Gramene" id="Psat07G0154600-T1">
    <property type="protein sequence ID" value="KAI5384583.1"/>
    <property type="gene ID" value="KIW84_071546"/>
</dbReference>
<dbReference type="GO" id="GO:0005886">
    <property type="term" value="C:plasma membrane"/>
    <property type="evidence" value="ECO:0007669"/>
    <property type="project" value="TreeGrafter"/>
</dbReference>
<protein>
    <recommendedName>
        <fullName evidence="7">Late embryogenesis abundant protein LEA-2 subgroup domain-containing protein</fullName>
    </recommendedName>
</protein>
<sequence length="496" mass="55575">MSRRETNPHFSRPVRPQNADQQQPNIPTVPHQHYRGQPPIPVAAPIQDVSQHPQPHFPLPHHSEDHVPLRADHDSRFPLSHHPEDHVPLRADHDSRFPHPLEQEGHHQPPSLQVPRRGGNRTSQPPRGGSRKKQRDQDLRPSKSRVNFQEPSVVPPPPLDHPPEPRRQLAPRQDRRHGGIRFPKEQKSPPLTWLGACLCVIFWLIIIIGGLIVLIVYLVFRPQIPHFDVSSVTLNAAYLDVGYLLNADLTMLTNFTNPNKKVHVDFSSVIIYLYYGSTLIATQYVEPFSAARVQSRFAYIHMVTSQVQLPLNEAQRLMKQMESNGVLLEVKGVFRARSKLGTILRRRIRRTIPEPIPIEDSSLEPHPHKKKTRGAGAKKIRASPRVAPIPKAKNEKKVPARKGAKANDVTRKLASNESSNSSLDANIIKNGSSTQPVPTLTEKPAPINSSPVHQPVTTATIIDEVNKLAEDDDNTSHQLTGKVSLSESNSLTSAEE</sequence>
<proteinExistence type="predicted"/>
<dbReference type="AlphaFoldDB" id="A0A9D4VIJ8"/>
<feature type="compositionally biased region" description="Polar residues" evidence="3">
    <location>
        <begin position="447"/>
        <end position="456"/>
    </location>
</feature>
<name>A0A9D4VIJ8_PEA</name>
<dbReference type="PANTHER" id="PTHR31234">
    <property type="entry name" value="LATE EMBRYOGENESIS ABUNDANT (LEA) HYDROXYPROLINE-RICH GLYCOPROTEIN FAMILY"/>
    <property type="match status" value="1"/>
</dbReference>